<gene>
    <name evidence="2" type="ORF">BDV95DRAFT_499621</name>
</gene>
<dbReference type="InterPro" id="IPR029058">
    <property type="entry name" value="AB_hydrolase_fold"/>
</dbReference>
<dbReference type="AlphaFoldDB" id="A0A7C8I656"/>
<dbReference type="InterPro" id="IPR050309">
    <property type="entry name" value="Type-B_Carboxylest/Lipase"/>
</dbReference>
<comment type="caution">
    <text evidence="2">The sequence shown here is derived from an EMBL/GenBank/DDBJ whole genome shotgun (WGS) entry which is preliminary data.</text>
</comment>
<organism evidence="2 3">
    <name type="scientific">Massariosphaeria phaeospora</name>
    <dbReference type="NCBI Taxonomy" id="100035"/>
    <lineage>
        <taxon>Eukaryota</taxon>
        <taxon>Fungi</taxon>
        <taxon>Dikarya</taxon>
        <taxon>Ascomycota</taxon>
        <taxon>Pezizomycotina</taxon>
        <taxon>Dothideomycetes</taxon>
        <taxon>Pleosporomycetidae</taxon>
        <taxon>Pleosporales</taxon>
        <taxon>Pleosporales incertae sedis</taxon>
        <taxon>Massariosphaeria</taxon>
    </lineage>
</organism>
<accession>A0A7C8I656</accession>
<dbReference type="Pfam" id="PF00135">
    <property type="entry name" value="COesterase"/>
    <property type="match status" value="1"/>
</dbReference>
<dbReference type="EMBL" id="JAADJZ010000017">
    <property type="protein sequence ID" value="KAF2869112.1"/>
    <property type="molecule type" value="Genomic_DNA"/>
</dbReference>
<dbReference type="Gene3D" id="3.40.50.1820">
    <property type="entry name" value="alpha/beta hydrolase"/>
    <property type="match status" value="1"/>
</dbReference>
<dbReference type="InterPro" id="IPR002018">
    <property type="entry name" value="CarbesteraseB"/>
</dbReference>
<name>A0A7C8I656_9PLEO</name>
<reference evidence="2 3" key="1">
    <citation type="submission" date="2020-01" db="EMBL/GenBank/DDBJ databases">
        <authorList>
            <consortium name="DOE Joint Genome Institute"/>
            <person name="Haridas S."/>
            <person name="Albert R."/>
            <person name="Binder M."/>
            <person name="Bloem J."/>
            <person name="Labutti K."/>
            <person name="Salamov A."/>
            <person name="Andreopoulos B."/>
            <person name="Baker S.E."/>
            <person name="Barry K."/>
            <person name="Bills G."/>
            <person name="Bluhm B.H."/>
            <person name="Cannon C."/>
            <person name="Castanera R."/>
            <person name="Culley D.E."/>
            <person name="Daum C."/>
            <person name="Ezra D."/>
            <person name="Gonzalez J.B."/>
            <person name="Henrissat B."/>
            <person name="Kuo A."/>
            <person name="Liang C."/>
            <person name="Lipzen A."/>
            <person name="Lutzoni F."/>
            <person name="Magnuson J."/>
            <person name="Mondo S."/>
            <person name="Nolan M."/>
            <person name="Ohm R."/>
            <person name="Pangilinan J."/>
            <person name="Park H.-J.H."/>
            <person name="Ramirez L."/>
            <person name="Alfaro M."/>
            <person name="Sun H."/>
            <person name="Tritt A."/>
            <person name="Yoshinaga Y."/>
            <person name="Zwiers L.-H.L."/>
            <person name="Turgeon B.G."/>
            <person name="Goodwin S.B."/>
            <person name="Spatafora J.W."/>
            <person name="Crous P.W."/>
            <person name="Grigoriev I.V."/>
        </authorList>
    </citation>
    <scope>NUCLEOTIDE SEQUENCE [LARGE SCALE GENOMIC DNA]</scope>
    <source>
        <strain evidence="2 3">CBS 611.86</strain>
    </source>
</reference>
<keyword evidence="3" id="KW-1185">Reference proteome</keyword>
<dbReference type="OrthoDB" id="6846267at2759"/>
<dbReference type="Proteomes" id="UP000481861">
    <property type="component" value="Unassembled WGS sequence"/>
</dbReference>
<dbReference type="PANTHER" id="PTHR11559">
    <property type="entry name" value="CARBOXYLESTERASE"/>
    <property type="match status" value="1"/>
</dbReference>
<feature type="domain" description="Carboxylesterase type B" evidence="1">
    <location>
        <begin position="3"/>
        <end position="493"/>
    </location>
</feature>
<dbReference type="SUPFAM" id="SSF53474">
    <property type="entry name" value="alpha/beta-Hydrolases"/>
    <property type="match status" value="1"/>
</dbReference>
<protein>
    <submittedName>
        <fullName evidence="2">Carboxylesteras-like protein</fullName>
    </submittedName>
</protein>
<sequence>MTNTLKTSFGEFKGKKTDGVIQYLGVQYATLKNQLAVPEIVERYESPVDATQYGPRAVSFDGCEFEQNFLIQQNLPIPTVAMSGLDCLNLNILVPDIEITDPLPVMVFIHGGGFIMGSNHWPQYDPTRLVKLSGEHGLPVLGVSINYRLGVLGNLTSKELRQAGYPGNNSLRDQACAMKWIKSSIREFGGNPDNITAFGESAGAVSVLHQLDSEEPLFQRAISMAGTPLMLKPLSLPRTEMTYGVIMEALGLETASAEDRIQRLLTITPDELVAKTPMAVPLGPFLDGDIIPSMTTFKALGDSSQNLESVAPGRQWCTELMIGDCKHDVCLLSEHSRRWLTTDTGELASAFITSLTENLSSQSSTEAVLHAYNITPLTSDDAARQSLIEFASDIAFHAPVVAFAQSWPGRTYCYNFNEPNPWDGPFKGDSTHVLDAAFLFQNFNEKLDPRAREVAVELAKSFIEFANGGAPWQEYDKETGGVMAFGPSEKQVKRLVDRNGWGNERRDVLFKLKEEGKIDLDELSVAWDSFIARK</sequence>
<evidence type="ECO:0000259" key="1">
    <source>
        <dbReference type="Pfam" id="PF00135"/>
    </source>
</evidence>
<proteinExistence type="predicted"/>
<evidence type="ECO:0000313" key="3">
    <source>
        <dbReference type="Proteomes" id="UP000481861"/>
    </source>
</evidence>
<evidence type="ECO:0000313" key="2">
    <source>
        <dbReference type="EMBL" id="KAF2869112.1"/>
    </source>
</evidence>